<proteinExistence type="predicted"/>
<feature type="compositionally biased region" description="Low complexity" evidence="1">
    <location>
        <begin position="30"/>
        <end position="45"/>
    </location>
</feature>
<dbReference type="InterPro" id="IPR005152">
    <property type="entry name" value="Lipase_secreted"/>
</dbReference>
<evidence type="ECO:0000313" key="4">
    <source>
        <dbReference type="Proteomes" id="UP000658613"/>
    </source>
</evidence>
<dbReference type="PIRSF" id="PIRSF029171">
    <property type="entry name" value="Esterase_LipA"/>
    <property type="match status" value="1"/>
</dbReference>
<protein>
    <submittedName>
        <fullName evidence="3">Pimeloyl-ACP methyl ester carboxylesterase</fullName>
    </submittedName>
</protein>
<feature type="chain" id="PRO_5037574738" evidence="2">
    <location>
        <begin position="30"/>
        <end position="452"/>
    </location>
</feature>
<organism evidence="3 4">
    <name type="scientific">Corynebacterium aquatimens</name>
    <dbReference type="NCBI Taxonomy" id="1190508"/>
    <lineage>
        <taxon>Bacteria</taxon>
        <taxon>Bacillati</taxon>
        <taxon>Actinomycetota</taxon>
        <taxon>Actinomycetes</taxon>
        <taxon>Mycobacteriales</taxon>
        <taxon>Corynebacteriaceae</taxon>
        <taxon>Corynebacterium</taxon>
    </lineage>
</organism>
<comment type="caution">
    <text evidence="3">The sequence shown here is derived from an EMBL/GenBank/DDBJ whole genome shotgun (WGS) entry which is preliminary data.</text>
</comment>
<dbReference type="SUPFAM" id="SSF53474">
    <property type="entry name" value="alpha/beta-Hydrolases"/>
    <property type="match status" value="1"/>
</dbReference>
<gene>
    <name evidence="3" type="ORF">IW254_001299</name>
</gene>
<dbReference type="PANTHER" id="PTHR34853:SF1">
    <property type="entry name" value="LIPASE 5"/>
    <property type="match status" value="1"/>
</dbReference>
<keyword evidence="4" id="KW-1185">Reference proteome</keyword>
<dbReference type="AlphaFoldDB" id="A0A931DY94"/>
<dbReference type="EMBL" id="JADOUE010000001">
    <property type="protein sequence ID" value="MBG6122330.1"/>
    <property type="molecule type" value="Genomic_DNA"/>
</dbReference>
<reference evidence="3" key="1">
    <citation type="submission" date="2020-11" db="EMBL/GenBank/DDBJ databases">
        <title>Sequencing the genomes of 1000 actinobacteria strains.</title>
        <authorList>
            <person name="Klenk H.-P."/>
        </authorList>
    </citation>
    <scope>NUCLEOTIDE SEQUENCE</scope>
    <source>
        <strain evidence="3">DSM 45632</strain>
    </source>
</reference>
<feature type="region of interest" description="Disordered" evidence="1">
    <location>
        <begin position="30"/>
        <end position="58"/>
    </location>
</feature>
<dbReference type="PANTHER" id="PTHR34853">
    <property type="match status" value="1"/>
</dbReference>
<evidence type="ECO:0000313" key="3">
    <source>
        <dbReference type="EMBL" id="MBG6122330.1"/>
    </source>
</evidence>
<evidence type="ECO:0000256" key="2">
    <source>
        <dbReference type="SAM" id="SignalP"/>
    </source>
</evidence>
<evidence type="ECO:0000256" key="1">
    <source>
        <dbReference type="SAM" id="MobiDB-lite"/>
    </source>
</evidence>
<dbReference type="Proteomes" id="UP000658613">
    <property type="component" value="Unassembled WGS sequence"/>
</dbReference>
<dbReference type="Gene3D" id="1.10.260.130">
    <property type="match status" value="1"/>
</dbReference>
<dbReference type="GO" id="GO:0004806">
    <property type="term" value="F:triacylglycerol lipase activity"/>
    <property type="evidence" value="ECO:0007669"/>
    <property type="project" value="InterPro"/>
</dbReference>
<dbReference type="Gene3D" id="3.40.50.1820">
    <property type="entry name" value="alpha/beta hydrolase"/>
    <property type="match status" value="1"/>
</dbReference>
<dbReference type="RefSeq" id="WP_196824738.1">
    <property type="nucleotide sequence ID" value="NZ_CP046980.1"/>
</dbReference>
<accession>A0A931DY94</accession>
<dbReference type="GO" id="GO:0016042">
    <property type="term" value="P:lipid catabolic process"/>
    <property type="evidence" value="ECO:0007669"/>
    <property type="project" value="InterPro"/>
</dbReference>
<dbReference type="InterPro" id="IPR029058">
    <property type="entry name" value="AB_hydrolase_fold"/>
</dbReference>
<keyword evidence="2" id="KW-0732">Signal</keyword>
<dbReference type="Pfam" id="PF03583">
    <property type="entry name" value="LIP"/>
    <property type="match status" value="1"/>
</dbReference>
<name>A0A931DY94_9CORY</name>
<sequence length="452" mass="46912">MKSLRFSRGVAAAVAVISLALGAAAPAGAGAPSPAGAPASAGAPAHFPQPAPGSNAKHGYDAFYDAPVAPAKLTKPGTLLRQQNAPNLLNITGKQQLPGSARRILYTSTTVDGKIVPVSGFVIEPAVKWNGAGPTPTVVFGPGTRGAGDACAPSRGPLLLGQYDPKARALGINYEMPNYVAASSMGMRVVVTDYIGLGTPGPHTYVLHTEEGHAMLDAARAVTPRGNPVAFWGYSQGGGAAAAAAEMHKTYAPELNVKGTYAGAPPADLVKTMKGVDNSAILAVLGYAVAGVVDRYPQYRASVERNLSPSGREFLQKTSNTCIPDDIVRWGLRDTRAFTTTGQTLSEALLSNKEVVKLLDSQKLGRRKPSAPIMVSTGGSDDLVPSAQVVQLARDHCSLGANVALTNDGLPPLAPRYGPDHATGMFTQAVPSLLWLKDRFNGVPSRSNCGTF</sequence>
<feature type="signal peptide" evidence="2">
    <location>
        <begin position="1"/>
        <end position="29"/>
    </location>
</feature>